<dbReference type="InterPro" id="IPR011006">
    <property type="entry name" value="CheY-like_superfamily"/>
</dbReference>
<dbReference type="PANTHER" id="PTHR44520:SF2">
    <property type="entry name" value="RESPONSE REGULATOR RCP1"/>
    <property type="match status" value="1"/>
</dbReference>
<dbReference type="InterPro" id="IPR052893">
    <property type="entry name" value="TCS_response_regulator"/>
</dbReference>
<dbReference type="EMBL" id="QOVM01000005">
    <property type="protein sequence ID" value="RXG21670.1"/>
    <property type="molecule type" value="Genomic_DNA"/>
</dbReference>
<dbReference type="Proteomes" id="UP000289238">
    <property type="component" value="Unassembled WGS sequence"/>
</dbReference>
<accession>A0A4Q0P4Y7</accession>
<feature type="modified residue" description="4-aspartylphosphate" evidence="1">
    <location>
        <position position="63"/>
    </location>
</feature>
<evidence type="ECO:0000259" key="2">
    <source>
        <dbReference type="PROSITE" id="PS50110"/>
    </source>
</evidence>
<proteinExistence type="predicted"/>
<keyword evidence="4" id="KW-1185">Reference proteome</keyword>
<evidence type="ECO:0000313" key="3">
    <source>
        <dbReference type="EMBL" id="RXG21670.1"/>
    </source>
</evidence>
<dbReference type="RefSeq" id="WP_128758279.1">
    <property type="nucleotide sequence ID" value="NZ_QOVM01000005.1"/>
</dbReference>
<dbReference type="SUPFAM" id="SSF52172">
    <property type="entry name" value="CheY-like"/>
    <property type="match status" value="1"/>
</dbReference>
<dbReference type="Pfam" id="PF00072">
    <property type="entry name" value="Response_reg"/>
    <property type="match status" value="1"/>
</dbReference>
<dbReference type="GO" id="GO:0000160">
    <property type="term" value="P:phosphorelay signal transduction system"/>
    <property type="evidence" value="ECO:0007669"/>
    <property type="project" value="InterPro"/>
</dbReference>
<dbReference type="SMART" id="SM00448">
    <property type="entry name" value="REC"/>
    <property type="match status" value="1"/>
</dbReference>
<comment type="caution">
    <text evidence="3">The sequence shown here is derived from an EMBL/GenBank/DDBJ whole genome shotgun (WGS) entry which is preliminary data.</text>
</comment>
<evidence type="ECO:0000256" key="1">
    <source>
        <dbReference type="PROSITE-ProRule" id="PRU00169"/>
    </source>
</evidence>
<dbReference type="InterPro" id="IPR001789">
    <property type="entry name" value="Sig_transdc_resp-reg_receiver"/>
</dbReference>
<dbReference type="OrthoDB" id="673128at2"/>
<organism evidence="3 4">
    <name type="scientific">Leeuwenhoekiella aequorea</name>
    <dbReference type="NCBI Taxonomy" id="283736"/>
    <lineage>
        <taxon>Bacteria</taxon>
        <taxon>Pseudomonadati</taxon>
        <taxon>Bacteroidota</taxon>
        <taxon>Flavobacteriia</taxon>
        <taxon>Flavobacteriales</taxon>
        <taxon>Flavobacteriaceae</taxon>
        <taxon>Leeuwenhoekiella</taxon>
    </lineage>
</organism>
<reference evidence="3 4" key="1">
    <citation type="submission" date="2018-07" db="EMBL/GenBank/DDBJ databases">
        <title>Leeuwenhoekiella genomics.</title>
        <authorList>
            <person name="Tahon G."/>
            <person name="Willems A."/>
        </authorList>
    </citation>
    <scope>NUCLEOTIDE SEQUENCE [LARGE SCALE GENOMIC DNA]</scope>
    <source>
        <strain evidence="3 4">LMG 22550</strain>
    </source>
</reference>
<dbReference type="Gene3D" id="3.40.50.2300">
    <property type="match status" value="1"/>
</dbReference>
<dbReference type="AlphaFoldDB" id="A0A4Q0P4Y7"/>
<protein>
    <submittedName>
        <fullName evidence="3">Response regulator receiver domain-containing protein</fullName>
    </submittedName>
</protein>
<keyword evidence="1" id="KW-0597">Phosphoprotein</keyword>
<name>A0A4Q0P4Y7_9FLAO</name>
<evidence type="ECO:0000313" key="4">
    <source>
        <dbReference type="Proteomes" id="UP000289238"/>
    </source>
</evidence>
<dbReference type="PROSITE" id="PS50110">
    <property type="entry name" value="RESPONSE_REGULATORY"/>
    <property type="match status" value="1"/>
</dbReference>
<gene>
    <name evidence="3" type="ORF">DSM00_2519</name>
</gene>
<sequence length="131" mass="14955">MKKIKLACIVDDDPIFVFGIKKMMKLTEFCENFLVFANGQEALNSLTAIINKGGDIPQLILLDLNMPVMDGWEFLEEFTKTNPPKEITIYILTSSIDPRDLKRAKQFNRVSNYVIKPITIENLESIKNSLT</sequence>
<dbReference type="PANTHER" id="PTHR44520">
    <property type="entry name" value="RESPONSE REGULATOR RCP1-RELATED"/>
    <property type="match status" value="1"/>
</dbReference>
<feature type="domain" description="Response regulatory" evidence="2">
    <location>
        <begin position="6"/>
        <end position="131"/>
    </location>
</feature>